<keyword evidence="7" id="KW-1185">Reference proteome</keyword>
<evidence type="ECO:0000256" key="1">
    <source>
        <dbReference type="ARBA" id="ARBA00023015"/>
    </source>
</evidence>
<dbReference type="Pfam" id="PF01614">
    <property type="entry name" value="IclR_C"/>
    <property type="match status" value="1"/>
</dbReference>
<accession>A0ABP8EXI8</accession>
<dbReference type="InterPro" id="IPR029016">
    <property type="entry name" value="GAF-like_dom_sf"/>
</dbReference>
<dbReference type="InterPro" id="IPR050707">
    <property type="entry name" value="HTH_MetabolicPath_Reg"/>
</dbReference>
<organism evidence="6 7">
    <name type="scientific">Georgenia daeguensis</name>
    <dbReference type="NCBI Taxonomy" id="908355"/>
    <lineage>
        <taxon>Bacteria</taxon>
        <taxon>Bacillati</taxon>
        <taxon>Actinomycetota</taxon>
        <taxon>Actinomycetes</taxon>
        <taxon>Micrococcales</taxon>
        <taxon>Bogoriellaceae</taxon>
        <taxon>Georgenia</taxon>
    </lineage>
</organism>
<sequence length="243" mass="26293">MLSVLDLLSVDHPTCTAAEVGEALNCSRTTSYRYLKTLTDAGLLAPQPGGRFSLGARIIELDRQIRLSDPLLVSAEPEMRSLSDELGLNAFICSYYKDAVICIAQATPRGPWRTSWGRGRPMPLMQGAAGKVILAHLPTNTLKNLALTRPDDLRAARLGQTWEEFRAHLRQIRRAGFALTVAEVDEETAGLAAPLFDADGRILGSLTLSIPVNLVGDGADLLKFSEPLIRSAEAINDSLADIS</sequence>
<dbReference type="SUPFAM" id="SSF55781">
    <property type="entry name" value="GAF domain-like"/>
    <property type="match status" value="1"/>
</dbReference>
<evidence type="ECO:0000313" key="6">
    <source>
        <dbReference type="EMBL" id="GAA4288695.1"/>
    </source>
</evidence>
<feature type="domain" description="HTH iclR-type" evidence="4">
    <location>
        <begin position="1"/>
        <end position="56"/>
    </location>
</feature>
<dbReference type="InterPro" id="IPR014757">
    <property type="entry name" value="Tscrpt_reg_IclR_C"/>
</dbReference>
<dbReference type="InterPro" id="IPR005471">
    <property type="entry name" value="Tscrpt_reg_IclR_N"/>
</dbReference>
<dbReference type="Proteomes" id="UP001499841">
    <property type="component" value="Unassembled WGS sequence"/>
</dbReference>
<evidence type="ECO:0000259" key="5">
    <source>
        <dbReference type="PROSITE" id="PS51078"/>
    </source>
</evidence>
<dbReference type="InterPro" id="IPR036388">
    <property type="entry name" value="WH-like_DNA-bd_sf"/>
</dbReference>
<dbReference type="RefSeq" id="WP_345042963.1">
    <property type="nucleotide sequence ID" value="NZ_BAABBA010000016.1"/>
</dbReference>
<evidence type="ECO:0000313" key="7">
    <source>
        <dbReference type="Proteomes" id="UP001499841"/>
    </source>
</evidence>
<dbReference type="Gene3D" id="1.10.10.10">
    <property type="entry name" value="Winged helix-like DNA-binding domain superfamily/Winged helix DNA-binding domain"/>
    <property type="match status" value="1"/>
</dbReference>
<evidence type="ECO:0000256" key="3">
    <source>
        <dbReference type="ARBA" id="ARBA00023163"/>
    </source>
</evidence>
<dbReference type="PROSITE" id="PS51077">
    <property type="entry name" value="HTH_ICLR"/>
    <property type="match status" value="1"/>
</dbReference>
<dbReference type="Pfam" id="PF09339">
    <property type="entry name" value="HTH_IclR"/>
    <property type="match status" value="1"/>
</dbReference>
<keyword evidence="2" id="KW-0238">DNA-binding</keyword>
<reference evidence="7" key="1">
    <citation type="journal article" date="2019" name="Int. J. Syst. Evol. Microbiol.">
        <title>The Global Catalogue of Microorganisms (GCM) 10K type strain sequencing project: providing services to taxonomists for standard genome sequencing and annotation.</title>
        <authorList>
            <consortium name="The Broad Institute Genomics Platform"/>
            <consortium name="The Broad Institute Genome Sequencing Center for Infectious Disease"/>
            <person name="Wu L."/>
            <person name="Ma J."/>
        </authorList>
    </citation>
    <scope>NUCLEOTIDE SEQUENCE [LARGE SCALE GENOMIC DNA]</scope>
    <source>
        <strain evidence="7">JCM 17459</strain>
    </source>
</reference>
<name>A0ABP8EXI8_9MICO</name>
<dbReference type="PANTHER" id="PTHR30136:SF24">
    <property type="entry name" value="HTH-TYPE TRANSCRIPTIONAL REPRESSOR ALLR"/>
    <property type="match status" value="1"/>
</dbReference>
<dbReference type="PANTHER" id="PTHR30136">
    <property type="entry name" value="HELIX-TURN-HELIX TRANSCRIPTIONAL REGULATOR, ICLR FAMILY"/>
    <property type="match status" value="1"/>
</dbReference>
<proteinExistence type="predicted"/>
<dbReference type="EMBL" id="BAABBA010000016">
    <property type="protein sequence ID" value="GAA4288695.1"/>
    <property type="molecule type" value="Genomic_DNA"/>
</dbReference>
<dbReference type="Gene3D" id="3.30.450.40">
    <property type="match status" value="1"/>
</dbReference>
<feature type="domain" description="IclR-ED" evidence="5">
    <location>
        <begin position="57"/>
        <end position="241"/>
    </location>
</feature>
<dbReference type="SMART" id="SM00346">
    <property type="entry name" value="HTH_ICLR"/>
    <property type="match status" value="1"/>
</dbReference>
<dbReference type="PROSITE" id="PS51078">
    <property type="entry name" value="ICLR_ED"/>
    <property type="match status" value="1"/>
</dbReference>
<comment type="caution">
    <text evidence="6">The sequence shown here is derived from an EMBL/GenBank/DDBJ whole genome shotgun (WGS) entry which is preliminary data.</text>
</comment>
<evidence type="ECO:0000259" key="4">
    <source>
        <dbReference type="PROSITE" id="PS51077"/>
    </source>
</evidence>
<keyword evidence="3" id="KW-0804">Transcription</keyword>
<protein>
    <submittedName>
        <fullName evidence="6">IclR family transcriptional regulator</fullName>
    </submittedName>
</protein>
<dbReference type="InterPro" id="IPR036390">
    <property type="entry name" value="WH_DNA-bd_sf"/>
</dbReference>
<gene>
    <name evidence="6" type="ORF">GCM10022262_30550</name>
</gene>
<dbReference type="SUPFAM" id="SSF46785">
    <property type="entry name" value="Winged helix' DNA-binding domain"/>
    <property type="match status" value="1"/>
</dbReference>
<keyword evidence="1" id="KW-0805">Transcription regulation</keyword>
<evidence type="ECO:0000256" key="2">
    <source>
        <dbReference type="ARBA" id="ARBA00023125"/>
    </source>
</evidence>